<evidence type="ECO:0000313" key="4">
    <source>
        <dbReference type="EMBL" id="KAG2248961.1"/>
    </source>
</evidence>
<dbReference type="Pfam" id="PF14547">
    <property type="entry name" value="Hydrophob_seed"/>
    <property type="match status" value="1"/>
</dbReference>
<dbReference type="OrthoDB" id="1095137at2759"/>
<dbReference type="Proteomes" id="UP000886595">
    <property type="component" value="Unassembled WGS sequence"/>
</dbReference>
<dbReference type="SMART" id="SM00499">
    <property type="entry name" value="AAI"/>
    <property type="match status" value="1"/>
</dbReference>
<dbReference type="InterPro" id="IPR036312">
    <property type="entry name" value="Bifun_inhib/LTP/seed_sf"/>
</dbReference>
<feature type="signal peptide" evidence="2">
    <location>
        <begin position="1"/>
        <end position="24"/>
    </location>
</feature>
<dbReference type="InterPro" id="IPR051636">
    <property type="entry name" value="Plant_LTP/defense-related"/>
</dbReference>
<name>A0A8X7TQZ0_BRACI</name>
<dbReference type="PANTHER" id="PTHR31731">
    <property type="match status" value="1"/>
</dbReference>
<gene>
    <name evidence="4" type="ORF">Bca52824_088589</name>
</gene>
<evidence type="ECO:0000313" key="5">
    <source>
        <dbReference type="Proteomes" id="UP000886595"/>
    </source>
</evidence>
<dbReference type="SUPFAM" id="SSF47699">
    <property type="entry name" value="Bifunctional inhibitor/lipid-transfer protein/seed storage 2S albumin"/>
    <property type="match status" value="1"/>
</dbReference>
<dbReference type="CDD" id="cd01958">
    <property type="entry name" value="HPS_like"/>
    <property type="match status" value="1"/>
</dbReference>
<keyword evidence="5" id="KW-1185">Reference proteome</keyword>
<comment type="caution">
    <text evidence="4">The sequence shown here is derived from an EMBL/GenBank/DDBJ whole genome shotgun (WGS) entry which is preliminary data.</text>
</comment>
<dbReference type="InterPro" id="IPR016140">
    <property type="entry name" value="Bifunc_inhib/LTP/seed_store"/>
</dbReference>
<evidence type="ECO:0000256" key="2">
    <source>
        <dbReference type="SAM" id="SignalP"/>
    </source>
</evidence>
<keyword evidence="2" id="KW-0732">Signal</keyword>
<sequence length="115" mass="12076">MASKNITRAFFLTINLVFFGLAMAQAPGPQAPICPRSSTQIQDCVNGLTSIVGGLNVLTPRECCTLVNGLDASVASVCICNALKLSVLDIVEIRIRLGQVLRPCGVSPPDGFICA</sequence>
<evidence type="ECO:0000259" key="3">
    <source>
        <dbReference type="SMART" id="SM00499"/>
    </source>
</evidence>
<protein>
    <recommendedName>
        <fullName evidence="3">Bifunctional inhibitor/plant lipid transfer protein/seed storage helical domain-containing protein</fullName>
    </recommendedName>
</protein>
<accession>A0A8X7TQZ0</accession>
<feature type="chain" id="PRO_5036482821" description="Bifunctional inhibitor/plant lipid transfer protein/seed storage helical domain-containing protein" evidence="2">
    <location>
        <begin position="25"/>
        <end position="115"/>
    </location>
</feature>
<feature type="domain" description="Bifunctional inhibitor/plant lipid transfer protein/seed storage helical" evidence="3">
    <location>
        <begin position="34"/>
        <end position="114"/>
    </location>
</feature>
<dbReference type="AlphaFoldDB" id="A0A8X7TQZ0"/>
<reference evidence="4 5" key="1">
    <citation type="submission" date="2020-02" db="EMBL/GenBank/DDBJ databases">
        <authorList>
            <person name="Ma Q."/>
            <person name="Huang Y."/>
            <person name="Song X."/>
            <person name="Pei D."/>
        </authorList>
    </citation>
    <scope>NUCLEOTIDE SEQUENCE [LARGE SCALE GENOMIC DNA]</scope>
    <source>
        <strain evidence="4">Sxm20200214</strain>
        <tissue evidence="4">Leaf</tissue>
    </source>
</reference>
<proteinExistence type="inferred from homology"/>
<dbReference type="Gene3D" id="1.10.110.10">
    <property type="entry name" value="Plant lipid-transfer and hydrophobic proteins"/>
    <property type="match status" value="1"/>
</dbReference>
<comment type="similarity">
    <text evidence="1">Belongs to the plant LTP family. PEARLI1 subfamily.</text>
</comment>
<dbReference type="InterPro" id="IPR027923">
    <property type="entry name" value="Hydrophob_seed_dom"/>
</dbReference>
<evidence type="ECO:0000256" key="1">
    <source>
        <dbReference type="ARBA" id="ARBA00008965"/>
    </source>
</evidence>
<organism evidence="4 5">
    <name type="scientific">Brassica carinata</name>
    <name type="common">Ethiopian mustard</name>
    <name type="synonym">Abyssinian cabbage</name>
    <dbReference type="NCBI Taxonomy" id="52824"/>
    <lineage>
        <taxon>Eukaryota</taxon>
        <taxon>Viridiplantae</taxon>
        <taxon>Streptophyta</taxon>
        <taxon>Embryophyta</taxon>
        <taxon>Tracheophyta</taxon>
        <taxon>Spermatophyta</taxon>
        <taxon>Magnoliopsida</taxon>
        <taxon>eudicotyledons</taxon>
        <taxon>Gunneridae</taxon>
        <taxon>Pentapetalae</taxon>
        <taxon>rosids</taxon>
        <taxon>malvids</taxon>
        <taxon>Brassicales</taxon>
        <taxon>Brassicaceae</taxon>
        <taxon>Brassiceae</taxon>
        <taxon>Brassica</taxon>
    </lineage>
</organism>
<dbReference type="EMBL" id="JAAMPC010000017">
    <property type="protein sequence ID" value="KAG2248961.1"/>
    <property type="molecule type" value="Genomic_DNA"/>
</dbReference>